<gene>
    <name evidence="21" type="ORF">EDC23_2407</name>
</gene>
<comment type="cofactor">
    <cofactor evidence="20">
        <name>Ca(2+)</name>
        <dbReference type="ChEBI" id="CHEBI:29108"/>
    </cofactor>
    <text evidence="20">Binds 1 Ca(2+) ion per monomer. In the dimeric form the Ca(2+) is bound by different amino acids with binding of each Ca(2+) shared with ligands coming from each monomer. The Ca(2+) ion may have a role in catalysis.</text>
</comment>
<feature type="binding site" description="in dimeric form" evidence="19">
    <location>
        <position position="131"/>
    </location>
    <ligand>
        <name>Ca(2+)</name>
        <dbReference type="ChEBI" id="CHEBI:29108"/>
        <label>1</label>
    </ligand>
</feature>
<organism evidence="21 22">
    <name type="scientific">Thiohalophilus thiocyanatoxydans</name>
    <dbReference type="NCBI Taxonomy" id="381308"/>
    <lineage>
        <taxon>Bacteria</taxon>
        <taxon>Pseudomonadati</taxon>
        <taxon>Pseudomonadota</taxon>
        <taxon>Gammaproteobacteria</taxon>
        <taxon>Thiohalomonadales</taxon>
        <taxon>Thiohalophilaceae</taxon>
        <taxon>Thiohalophilus</taxon>
    </lineage>
</organism>
<evidence type="ECO:0000256" key="18">
    <source>
        <dbReference type="PIRSR" id="PIRSR603187-1"/>
    </source>
</evidence>
<comment type="subunit">
    <text evidence="4 20">Homodimer; dimerization is reversible, and the dimeric form is the active one.</text>
</comment>
<dbReference type="GO" id="GO:0005509">
    <property type="term" value="F:calcium ion binding"/>
    <property type="evidence" value="ECO:0007669"/>
    <property type="project" value="TreeGrafter"/>
</dbReference>
<evidence type="ECO:0000256" key="20">
    <source>
        <dbReference type="RuleBase" id="RU366027"/>
    </source>
</evidence>
<keyword evidence="9" id="KW-0812">Transmembrane</keyword>
<evidence type="ECO:0000256" key="12">
    <source>
        <dbReference type="ARBA" id="ARBA00022801"/>
    </source>
</evidence>
<feature type="active site" description="Proton acceptor" evidence="18">
    <location>
        <position position="167"/>
    </location>
</feature>
<keyword evidence="12 20" id="KW-0378">Hydrolase</keyword>
<keyword evidence="11 20" id="KW-0732">Signal</keyword>
<dbReference type="Gene3D" id="2.40.230.10">
    <property type="entry name" value="Phospholipase A1"/>
    <property type="match status" value="1"/>
</dbReference>
<feature type="chain" id="PRO_5020930251" description="Phospholipase A1" evidence="20">
    <location>
        <begin position="30"/>
        <end position="298"/>
    </location>
</feature>
<evidence type="ECO:0000256" key="3">
    <source>
        <dbReference type="ARBA" id="ARBA00010525"/>
    </source>
</evidence>
<comment type="similarity">
    <text evidence="3 20">Belongs to the phospholipase A1 family.</text>
</comment>
<evidence type="ECO:0000256" key="5">
    <source>
        <dbReference type="ARBA" id="ARBA00013179"/>
    </source>
</evidence>
<dbReference type="EC" id="3.1.1.4" evidence="6 20"/>
<keyword evidence="10 19" id="KW-0479">Metal-binding</keyword>
<keyword evidence="16" id="KW-0472">Membrane</keyword>
<proteinExistence type="inferred from homology"/>
<dbReference type="Proteomes" id="UP000294914">
    <property type="component" value="Unassembled WGS sequence"/>
</dbReference>
<sequence>MLLSKSLRRPAVAYGLLFLAGLLPGNLPAAEADKTAETPLDKRVRIERETRFQEFVLTPHRPNYLLPLTYNSRPNQPPLDPQKEAELDETEVKFQISIKMPITDELFGDESTLYAAYTNQSYWQAYNDDNSQPFRETNHEPELFLLMQNDWQWLGVTNKMNTIGISHQSNGRSGDRSRSWNRVYAEFILERKNFYLSFKPWLRLESSGQQDDNPDIEHYMGKGEIRLAYANEKHTLSMMLRNNLKNDNRGAVELNWSFPMSRRARWFIQYFDGYGESLIDYNARVKRVGIGIALTDWL</sequence>
<dbReference type="SUPFAM" id="SSF56931">
    <property type="entry name" value="Outer membrane phospholipase A (OMPLA)"/>
    <property type="match status" value="1"/>
</dbReference>
<evidence type="ECO:0000256" key="6">
    <source>
        <dbReference type="ARBA" id="ARBA00013278"/>
    </source>
</evidence>
<accession>A0A4R8IR69</accession>
<dbReference type="RefSeq" id="WP_134084843.1">
    <property type="nucleotide sequence ID" value="NZ_SOQX01000007.1"/>
</dbReference>
<feature type="binding site" description="in dimeric form" evidence="19">
    <location>
        <position position="212"/>
    </location>
    <ligand>
        <name>Ca(2+)</name>
        <dbReference type="ChEBI" id="CHEBI:29108"/>
        <label>1</label>
    </ligand>
</feature>
<evidence type="ECO:0000256" key="8">
    <source>
        <dbReference type="ARBA" id="ARBA00022452"/>
    </source>
</evidence>
<dbReference type="PANTHER" id="PTHR40457">
    <property type="entry name" value="PHOSPHOLIPASE A1"/>
    <property type="match status" value="1"/>
</dbReference>
<dbReference type="CDD" id="cd00541">
    <property type="entry name" value="OMPLA"/>
    <property type="match status" value="1"/>
</dbReference>
<evidence type="ECO:0000256" key="7">
    <source>
        <dbReference type="ARBA" id="ARBA00021726"/>
    </source>
</evidence>
<dbReference type="EMBL" id="SOQX01000007">
    <property type="protein sequence ID" value="TDX99622.1"/>
    <property type="molecule type" value="Genomic_DNA"/>
</dbReference>
<dbReference type="OrthoDB" id="188433at2"/>
<evidence type="ECO:0000256" key="10">
    <source>
        <dbReference type="ARBA" id="ARBA00022723"/>
    </source>
</evidence>
<evidence type="ECO:0000256" key="4">
    <source>
        <dbReference type="ARBA" id="ARBA00011702"/>
    </source>
</evidence>
<comment type="subcellular location">
    <subcellularLocation>
        <location evidence="20">Cell outer membrane</location>
        <topology evidence="20">Multi-pass membrane protein</topology>
    </subcellularLocation>
    <text evidence="20">One of the very few enzymes located there.</text>
</comment>
<dbReference type="PRINTS" id="PR01486">
    <property type="entry name" value="PHPHLIPASEA1"/>
</dbReference>
<dbReference type="AlphaFoldDB" id="A0A4R8IR69"/>
<evidence type="ECO:0000256" key="9">
    <source>
        <dbReference type="ARBA" id="ARBA00022692"/>
    </source>
</evidence>
<evidence type="ECO:0000313" key="21">
    <source>
        <dbReference type="EMBL" id="TDX99622.1"/>
    </source>
</evidence>
<dbReference type="InterPro" id="IPR036541">
    <property type="entry name" value="PLipase_A1_sf"/>
</dbReference>
<feature type="binding site" description="in dimeric form" evidence="19">
    <location>
        <position position="177"/>
    </location>
    <ligand>
        <name>Ca(2+)</name>
        <dbReference type="ChEBI" id="CHEBI:29108"/>
        <label>1</label>
    </ligand>
</feature>
<evidence type="ECO:0000256" key="13">
    <source>
        <dbReference type="ARBA" id="ARBA00022837"/>
    </source>
</evidence>
<comment type="catalytic activity">
    <reaction evidence="1 20">
        <text>a 1,2-diacyl-sn-glycero-3-phosphocholine + H2O = a 2-acyl-sn-glycero-3-phosphocholine + a fatty acid + H(+)</text>
        <dbReference type="Rhea" id="RHEA:18689"/>
        <dbReference type="ChEBI" id="CHEBI:15377"/>
        <dbReference type="ChEBI" id="CHEBI:15378"/>
        <dbReference type="ChEBI" id="CHEBI:28868"/>
        <dbReference type="ChEBI" id="CHEBI:57643"/>
        <dbReference type="ChEBI" id="CHEBI:57875"/>
        <dbReference type="EC" id="3.1.1.32"/>
    </reaction>
</comment>
<evidence type="ECO:0000256" key="19">
    <source>
        <dbReference type="PIRSR" id="PIRSR603187-2"/>
    </source>
</evidence>
<keyword evidence="13 19" id="KW-0106">Calcium</keyword>
<dbReference type="GO" id="GO:0004623">
    <property type="term" value="F:phospholipase A2 activity"/>
    <property type="evidence" value="ECO:0007669"/>
    <property type="project" value="UniProtKB-EC"/>
</dbReference>
<keyword evidence="8" id="KW-1134">Transmembrane beta strand</keyword>
<feature type="active site" description="Nucleophile" evidence="18">
    <location>
        <position position="169"/>
    </location>
</feature>
<evidence type="ECO:0000256" key="17">
    <source>
        <dbReference type="ARBA" id="ARBA00023237"/>
    </source>
</evidence>
<keyword evidence="17 20" id="KW-0998">Cell outer membrane</keyword>
<feature type="binding site" description="in dimeric form" evidence="19">
    <location>
        <position position="172"/>
    </location>
    <ligand>
        <name>Ca(2+)</name>
        <dbReference type="ChEBI" id="CHEBI:29108"/>
        <label>2</label>
    </ligand>
</feature>
<dbReference type="Pfam" id="PF02253">
    <property type="entry name" value="PLA1"/>
    <property type="match status" value="1"/>
</dbReference>
<evidence type="ECO:0000256" key="11">
    <source>
        <dbReference type="ARBA" id="ARBA00022729"/>
    </source>
</evidence>
<comment type="caution">
    <text evidence="21">The sequence shown here is derived from an EMBL/GenBank/DDBJ whole genome shotgun (WGS) entry which is preliminary data.</text>
</comment>
<name>A0A4R8IR69_9GAMM</name>
<dbReference type="InterPro" id="IPR003187">
    <property type="entry name" value="PLipase_A1"/>
</dbReference>
<evidence type="ECO:0000256" key="15">
    <source>
        <dbReference type="ARBA" id="ARBA00023098"/>
    </source>
</evidence>
<evidence type="ECO:0000256" key="16">
    <source>
        <dbReference type="ARBA" id="ARBA00023136"/>
    </source>
</evidence>
<feature type="signal peptide" evidence="20">
    <location>
        <begin position="1"/>
        <end position="29"/>
    </location>
</feature>
<keyword evidence="22" id="KW-1185">Reference proteome</keyword>
<dbReference type="EC" id="3.1.1.32" evidence="5 20"/>
<keyword evidence="15 20" id="KW-0443">Lipid metabolism</keyword>
<evidence type="ECO:0000256" key="1">
    <source>
        <dbReference type="ARBA" id="ARBA00000111"/>
    </source>
</evidence>
<evidence type="ECO:0000313" key="22">
    <source>
        <dbReference type="Proteomes" id="UP000294914"/>
    </source>
</evidence>
<reference evidence="21 22" key="1">
    <citation type="submission" date="2019-03" db="EMBL/GenBank/DDBJ databases">
        <title>Genomic Encyclopedia of Type Strains, Phase IV (KMG-IV): sequencing the most valuable type-strain genomes for metagenomic binning, comparative biology and taxonomic classification.</title>
        <authorList>
            <person name="Goeker M."/>
        </authorList>
    </citation>
    <scope>NUCLEOTIDE SEQUENCE [LARGE SCALE GENOMIC DNA]</scope>
    <source>
        <strain evidence="21 22">DSM 16326</strain>
    </source>
</reference>
<dbReference type="GO" id="GO:0016042">
    <property type="term" value="P:lipid catabolic process"/>
    <property type="evidence" value="ECO:0007669"/>
    <property type="project" value="UniProtKB-KW"/>
</dbReference>
<comment type="function">
    <text evidence="20">Hydrolysis of phosphatidylcholine with phospholipase A2 (EC 3.1.1.4) and phospholipase A1 (EC 3.1.1.32) activities.</text>
</comment>
<protein>
    <recommendedName>
        <fullName evidence="7 20">Phospholipase A1</fullName>
        <ecNumber evidence="5 20">3.1.1.32</ecNumber>
        <ecNumber evidence="6 20">3.1.1.4</ecNumber>
    </recommendedName>
    <alternativeName>
        <fullName evidence="20">Phosphatidylcholine 1-acylhydrolase</fullName>
    </alternativeName>
</protein>
<evidence type="ECO:0000256" key="2">
    <source>
        <dbReference type="ARBA" id="ARBA00001604"/>
    </source>
</evidence>
<dbReference type="GO" id="GO:0009279">
    <property type="term" value="C:cell outer membrane"/>
    <property type="evidence" value="ECO:0007669"/>
    <property type="project" value="UniProtKB-SubCell"/>
</dbReference>
<evidence type="ECO:0000256" key="14">
    <source>
        <dbReference type="ARBA" id="ARBA00022963"/>
    </source>
</evidence>
<dbReference type="PANTHER" id="PTHR40457:SF1">
    <property type="entry name" value="PHOSPHOLIPASE A1"/>
    <property type="match status" value="1"/>
</dbReference>
<keyword evidence="14 20" id="KW-0442">Lipid degradation</keyword>
<comment type="catalytic activity">
    <reaction evidence="2 20">
        <text>a 1,2-diacyl-sn-glycero-3-phosphocholine + H2O = a 1-acyl-sn-glycero-3-phosphocholine + a fatty acid + H(+)</text>
        <dbReference type="Rhea" id="RHEA:15801"/>
        <dbReference type="ChEBI" id="CHEBI:15377"/>
        <dbReference type="ChEBI" id="CHEBI:15378"/>
        <dbReference type="ChEBI" id="CHEBI:28868"/>
        <dbReference type="ChEBI" id="CHEBI:57643"/>
        <dbReference type="ChEBI" id="CHEBI:58168"/>
        <dbReference type="EC" id="3.1.1.4"/>
    </reaction>
</comment>
<dbReference type="GO" id="GO:0008970">
    <property type="term" value="F:phospholipase A1 activity"/>
    <property type="evidence" value="ECO:0007669"/>
    <property type="project" value="UniProtKB-EC"/>
</dbReference>